<gene>
    <name evidence="2" type="ORF">VQ7734_01842</name>
</gene>
<name>A0A1M7YTY5_9VIBR</name>
<keyword evidence="1" id="KW-0472">Membrane</keyword>
<keyword evidence="3" id="KW-1185">Reference proteome</keyword>
<feature type="transmembrane region" description="Helical" evidence="1">
    <location>
        <begin position="46"/>
        <end position="64"/>
    </location>
</feature>
<keyword evidence="1" id="KW-1133">Transmembrane helix</keyword>
<reference evidence="3" key="1">
    <citation type="submission" date="2016-12" db="EMBL/GenBank/DDBJ databases">
        <authorList>
            <person name="Rodrigo-Torres L."/>
            <person name="Arahal R.D."/>
            <person name="Lucena T."/>
        </authorList>
    </citation>
    <scope>NUCLEOTIDE SEQUENCE [LARGE SCALE GENOMIC DNA]</scope>
</reference>
<evidence type="ECO:0000313" key="3">
    <source>
        <dbReference type="Proteomes" id="UP000184600"/>
    </source>
</evidence>
<dbReference type="EMBL" id="FRFG01000020">
    <property type="protein sequence ID" value="SHO56079.1"/>
    <property type="molecule type" value="Genomic_DNA"/>
</dbReference>
<dbReference type="AlphaFoldDB" id="A0A1M7YTY5"/>
<dbReference type="RefSeq" id="WP_073581701.1">
    <property type="nucleotide sequence ID" value="NZ_AP024897.1"/>
</dbReference>
<evidence type="ECO:0000256" key="1">
    <source>
        <dbReference type="SAM" id="Phobius"/>
    </source>
</evidence>
<keyword evidence="1" id="KW-0812">Transmembrane</keyword>
<feature type="transmembrane region" description="Helical" evidence="1">
    <location>
        <begin position="76"/>
        <end position="94"/>
    </location>
</feature>
<sequence length="95" mass="11012">MDLIFLPLIIPFFYRSRFCLKDILFNLLYLSYCVTTTWVLDIPPGHRIGALIGIPVFSYLIYYFPELVDQRGQYPIENSAVAGLIFIFVLAVILF</sequence>
<organism evidence="2 3">
    <name type="scientific">Vibrio quintilis</name>
    <dbReference type="NCBI Taxonomy" id="1117707"/>
    <lineage>
        <taxon>Bacteria</taxon>
        <taxon>Pseudomonadati</taxon>
        <taxon>Pseudomonadota</taxon>
        <taxon>Gammaproteobacteria</taxon>
        <taxon>Vibrionales</taxon>
        <taxon>Vibrionaceae</taxon>
        <taxon>Vibrio</taxon>
    </lineage>
</organism>
<protein>
    <submittedName>
        <fullName evidence="2">Uncharacterized protein</fullName>
    </submittedName>
</protein>
<evidence type="ECO:0000313" key="2">
    <source>
        <dbReference type="EMBL" id="SHO56079.1"/>
    </source>
</evidence>
<feature type="transmembrane region" description="Helical" evidence="1">
    <location>
        <begin position="23"/>
        <end position="40"/>
    </location>
</feature>
<accession>A0A1M7YTY5</accession>
<dbReference type="STRING" id="1117707.VQ7734_01842"/>
<dbReference type="Proteomes" id="UP000184600">
    <property type="component" value="Unassembled WGS sequence"/>
</dbReference>
<proteinExistence type="predicted"/>